<dbReference type="Proteomes" id="UP001201980">
    <property type="component" value="Unassembled WGS sequence"/>
</dbReference>
<dbReference type="InterPro" id="IPR043472">
    <property type="entry name" value="Macro_dom-like"/>
</dbReference>
<gene>
    <name evidence="2" type="ORF">MKZ38_005871</name>
</gene>
<feature type="region of interest" description="Disordered" evidence="1">
    <location>
        <begin position="291"/>
        <end position="322"/>
    </location>
</feature>
<feature type="compositionally biased region" description="Low complexity" evidence="1">
    <location>
        <begin position="1"/>
        <end position="20"/>
    </location>
</feature>
<keyword evidence="3" id="KW-1185">Reference proteome</keyword>
<sequence>MASSSHSTSGSRSARHGSSSKPRPSDIATEAKKIYIPEIKKTKQYPTFSHLFRQPLVDLVFSEPGSMGVVPPNFYVDTGDAIDYALAWQKAEVERTGVRSRIPFLCPAHERKPAGEWETNAPGYEEQIARRSNLSAVLATPADGQGQSNYPIPMEGGILSDTVVLFRGAHPTYQVLQNFEDLPVVSVHPMARPKLTHNGSKYSFQDERDIVKNKLRAGLRIILWQGYTSVVVGDFGLGPYKNPPQELAELWRDVFLYDPDLRGKFRHVAFVFADSTHSTMNIIAEDIAKKNSSSSSSGKGKSKSKKDKDHGGSGSSSGSHYPSDYAIFFSVFDNSEIQRVLSSPDPRLGLGMITS</sequence>
<evidence type="ECO:0008006" key="4">
    <source>
        <dbReference type="Google" id="ProtNLM"/>
    </source>
</evidence>
<evidence type="ECO:0000313" key="2">
    <source>
        <dbReference type="EMBL" id="KAJ2896116.1"/>
    </source>
</evidence>
<dbReference type="PANTHER" id="PTHR35596:SF2">
    <property type="entry name" value="MICROBIAL-TYPE PARG CATALYTIC DOMAIN-CONTAINING PROTEIN"/>
    <property type="match status" value="1"/>
</dbReference>
<accession>A0AAD5RJM9</accession>
<name>A0AAD5RJM9_9PEZI</name>
<evidence type="ECO:0000313" key="3">
    <source>
        <dbReference type="Proteomes" id="UP001201980"/>
    </source>
</evidence>
<dbReference type="Gene3D" id="3.40.220.10">
    <property type="entry name" value="Leucine Aminopeptidase, subunit E, domain 1"/>
    <property type="match status" value="1"/>
</dbReference>
<dbReference type="AlphaFoldDB" id="A0AAD5RJM9"/>
<feature type="region of interest" description="Disordered" evidence="1">
    <location>
        <begin position="1"/>
        <end position="29"/>
    </location>
</feature>
<dbReference type="PANTHER" id="PTHR35596">
    <property type="entry name" value="DUF2263 DOMAIN-CONTAINING PROTEIN"/>
    <property type="match status" value="1"/>
</dbReference>
<comment type="caution">
    <text evidence="2">The sequence shown here is derived from an EMBL/GenBank/DDBJ whole genome shotgun (WGS) entry which is preliminary data.</text>
</comment>
<organism evidence="2 3">
    <name type="scientific">Zalerion maritima</name>
    <dbReference type="NCBI Taxonomy" id="339359"/>
    <lineage>
        <taxon>Eukaryota</taxon>
        <taxon>Fungi</taxon>
        <taxon>Dikarya</taxon>
        <taxon>Ascomycota</taxon>
        <taxon>Pezizomycotina</taxon>
        <taxon>Sordariomycetes</taxon>
        <taxon>Lulworthiomycetidae</taxon>
        <taxon>Lulworthiales</taxon>
        <taxon>Lulworthiaceae</taxon>
        <taxon>Zalerion</taxon>
    </lineage>
</organism>
<evidence type="ECO:0000256" key="1">
    <source>
        <dbReference type="SAM" id="MobiDB-lite"/>
    </source>
</evidence>
<reference evidence="2" key="1">
    <citation type="submission" date="2022-07" db="EMBL/GenBank/DDBJ databases">
        <title>Draft genome sequence of Zalerion maritima ATCC 34329, a (micro)plastics degrading marine fungus.</title>
        <authorList>
            <person name="Paco A."/>
            <person name="Goncalves M.F.M."/>
            <person name="Rocha-Santos T.A.P."/>
            <person name="Alves A."/>
        </authorList>
    </citation>
    <scope>NUCLEOTIDE SEQUENCE</scope>
    <source>
        <strain evidence="2">ATCC 34329</strain>
    </source>
</reference>
<dbReference type="EMBL" id="JAKWBI020000353">
    <property type="protein sequence ID" value="KAJ2896116.1"/>
    <property type="molecule type" value="Genomic_DNA"/>
</dbReference>
<proteinExistence type="predicted"/>
<protein>
    <recommendedName>
        <fullName evidence="4">Microbial-type PARG catalytic domain-containing protein</fullName>
    </recommendedName>
</protein>